<name>A0A645H2I1_9ZZZZ</name>
<comment type="caution">
    <text evidence="1">The sequence shown here is derived from an EMBL/GenBank/DDBJ whole genome shotgun (WGS) entry which is preliminary data.</text>
</comment>
<gene>
    <name evidence="1" type="ORF">SDC9_180719</name>
</gene>
<accession>A0A645H2I1</accession>
<proteinExistence type="predicted"/>
<sequence length="100" mass="12036">MNYFTIAGLNFLDILVHFSISDLRKRNGRHKKKSGKQCQLWMNKFTNLHNFVFYDMEIILQTKIKESNIVYSILMYKFKHYCSKIPILRTIVQKTIVYIL</sequence>
<protein>
    <submittedName>
        <fullName evidence="1">Uncharacterized protein</fullName>
    </submittedName>
</protein>
<dbReference type="EMBL" id="VSSQ01085630">
    <property type="protein sequence ID" value="MPN33235.1"/>
    <property type="molecule type" value="Genomic_DNA"/>
</dbReference>
<dbReference type="AlphaFoldDB" id="A0A645H2I1"/>
<evidence type="ECO:0000313" key="1">
    <source>
        <dbReference type="EMBL" id="MPN33235.1"/>
    </source>
</evidence>
<organism evidence="1">
    <name type="scientific">bioreactor metagenome</name>
    <dbReference type="NCBI Taxonomy" id="1076179"/>
    <lineage>
        <taxon>unclassified sequences</taxon>
        <taxon>metagenomes</taxon>
        <taxon>ecological metagenomes</taxon>
    </lineage>
</organism>
<reference evidence="1" key="1">
    <citation type="submission" date="2019-08" db="EMBL/GenBank/DDBJ databases">
        <authorList>
            <person name="Kucharzyk K."/>
            <person name="Murdoch R.W."/>
            <person name="Higgins S."/>
            <person name="Loffler F."/>
        </authorList>
    </citation>
    <scope>NUCLEOTIDE SEQUENCE</scope>
</reference>